<comment type="caution">
    <text evidence="2">The sequence shown here is derived from an EMBL/GenBank/DDBJ whole genome shotgun (WGS) entry which is preliminary data.</text>
</comment>
<dbReference type="Proteomes" id="UP001215280">
    <property type="component" value="Unassembled WGS sequence"/>
</dbReference>
<gene>
    <name evidence="2" type="ORF">DFH07DRAFT_1063045</name>
</gene>
<keyword evidence="3" id="KW-1185">Reference proteome</keyword>
<reference evidence="2" key="1">
    <citation type="submission" date="2023-03" db="EMBL/GenBank/DDBJ databases">
        <title>Massive genome expansion in bonnet fungi (Mycena s.s.) driven by repeated elements and novel gene families across ecological guilds.</title>
        <authorList>
            <consortium name="Lawrence Berkeley National Laboratory"/>
            <person name="Harder C.B."/>
            <person name="Miyauchi S."/>
            <person name="Viragh M."/>
            <person name="Kuo A."/>
            <person name="Thoen E."/>
            <person name="Andreopoulos B."/>
            <person name="Lu D."/>
            <person name="Skrede I."/>
            <person name="Drula E."/>
            <person name="Henrissat B."/>
            <person name="Morin E."/>
            <person name="Kohler A."/>
            <person name="Barry K."/>
            <person name="LaButti K."/>
            <person name="Morin E."/>
            <person name="Salamov A."/>
            <person name="Lipzen A."/>
            <person name="Mereny Z."/>
            <person name="Hegedus B."/>
            <person name="Baldrian P."/>
            <person name="Stursova M."/>
            <person name="Weitz H."/>
            <person name="Taylor A."/>
            <person name="Grigoriev I.V."/>
            <person name="Nagy L.G."/>
            <person name="Martin F."/>
            <person name="Kauserud H."/>
        </authorList>
    </citation>
    <scope>NUCLEOTIDE SEQUENCE</scope>
    <source>
        <strain evidence="2">CBHHK188m</strain>
    </source>
</reference>
<proteinExistence type="predicted"/>
<feature type="compositionally biased region" description="Acidic residues" evidence="1">
    <location>
        <begin position="47"/>
        <end position="59"/>
    </location>
</feature>
<evidence type="ECO:0000313" key="3">
    <source>
        <dbReference type="Proteomes" id="UP001215280"/>
    </source>
</evidence>
<name>A0AAD7IM02_9AGAR</name>
<accession>A0AAD7IM02</accession>
<feature type="compositionally biased region" description="Acidic residues" evidence="1">
    <location>
        <begin position="72"/>
        <end position="87"/>
    </location>
</feature>
<sequence>MFVRYAPGVAGYRTGKRFTPAPTADSSSADDELDVDVPTSNSVTIDENTEPDGEQEDESNSGAESKNFNYPGEEEEEEGGEQENHEEEENHKDIGRRTSRRSRLPEFDDPNLDKDVAIAGILENDNPYPEMRSAVVNTDDLTVRAWTLDLFWAIKFFFFWYPAVTVTSLLITIMACVPGAGPAYATDIIAVQSVYYTQAYSFGPMDGRHVDAIGFLTGGIPRAVSSSSRRRLVEIFGTNTLPLSSDGPEPPRESAAAAILEKRALRKQNPPASTWQIRFALILDIIIILLDTVSRYSVLFSVALLSAVPTIQLDSFMASEQDVSQRPSVGAFAPPRSSTQLPTSELIDILPSSHCSVLSLTQIVSKDAHCIVPDDAPLLFMLTLTLTSEVGSRYRSRGESKSCIGQLFAALALFLLPHGNMHEVMASDDIYVRQYRPSDFS</sequence>
<protein>
    <submittedName>
        <fullName evidence="2">Uncharacterized protein</fullName>
    </submittedName>
</protein>
<feature type="region of interest" description="Disordered" evidence="1">
    <location>
        <begin position="1"/>
        <end position="109"/>
    </location>
</feature>
<dbReference type="EMBL" id="JARJLG010000099">
    <property type="protein sequence ID" value="KAJ7746160.1"/>
    <property type="molecule type" value="Genomic_DNA"/>
</dbReference>
<organism evidence="2 3">
    <name type="scientific">Mycena maculata</name>
    <dbReference type="NCBI Taxonomy" id="230809"/>
    <lineage>
        <taxon>Eukaryota</taxon>
        <taxon>Fungi</taxon>
        <taxon>Dikarya</taxon>
        <taxon>Basidiomycota</taxon>
        <taxon>Agaricomycotina</taxon>
        <taxon>Agaricomycetes</taxon>
        <taxon>Agaricomycetidae</taxon>
        <taxon>Agaricales</taxon>
        <taxon>Marasmiineae</taxon>
        <taxon>Mycenaceae</taxon>
        <taxon>Mycena</taxon>
    </lineage>
</organism>
<evidence type="ECO:0000256" key="1">
    <source>
        <dbReference type="SAM" id="MobiDB-lite"/>
    </source>
</evidence>
<dbReference type="AlphaFoldDB" id="A0AAD7IM02"/>
<evidence type="ECO:0000313" key="2">
    <source>
        <dbReference type="EMBL" id="KAJ7746160.1"/>
    </source>
</evidence>